<gene>
    <name evidence="7" type="ORF">NEF87_002321</name>
</gene>
<feature type="domain" description="Exo-beta-D-glucosaminidase Ig-fold" evidence="5">
    <location>
        <begin position="754"/>
        <end position="861"/>
    </location>
</feature>
<comment type="similarity">
    <text evidence="1">Belongs to the glycosyl hydrolase 2 family.</text>
</comment>
<dbReference type="Pfam" id="PF18368">
    <property type="entry name" value="Ig_GlcNase"/>
    <property type="match status" value="1"/>
</dbReference>
<dbReference type="InterPro" id="IPR054593">
    <property type="entry name" value="Beta-mannosidase-like_N2"/>
</dbReference>
<evidence type="ECO:0000256" key="3">
    <source>
        <dbReference type="ARBA" id="ARBA00023295"/>
    </source>
</evidence>
<evidence type="ECO:0000313" key="8">
    <source>
        <dbReference type="Proteomes" id="UP001208689"/>
    </source>
</evidence>
<evidence type="ECO:0000259" key="6">
    <source>
        <dbReference type="Pfam" id="PF22666"/>
    </source>
</evidence>
<evidence type="ECO:0000256" key="2">
    <source>
        <dbReference type="ARBA" id="ARBA00022801"/>
    </source>
</evidence>
<dbReference type="EC" id="3.2.1.23" evidence="7"/>
<protein>
    <submittedName>
        <fullName evidence="7">Beta-galactosidase</fullName>
        <ecNumber evidence="7">3.2.1.23</ecNumber>
    </submittedName>
</protein>
<dbReference type="Proteomes" id="UP001208689">
    <property type="component" value="Chromosome"/>
</dbReference>
<dbReference type="PANTHER" id="PTHR43536:SF1">
    <property type="entry name" value="MANNOSYLGLYCOPROTEIN ENDO-BETA-MANNOSIDASE"/>
    <property type="match status" value="1"/>
</dbReference>
<dbReference type="Pfam" id="PF00703">
    <property type="entry name" value="Glyco_hydro_2"/>
    <property type="match status" value="1"/>
</dbReference>
<name>A0ABY6HTZ4_9ARCH</name>
<accession>A0ABY6HTZ4</accession>
<dbReference type="InterPro" id="IPR043534">
    <property type="entry name" value="EBDG/EBM"/>
</dbReference>
<evidence type="ECO:0000313" key="7">
    <source>
        <dbReference type="EMBL" id="UYP46036.1"/>
    </source>
</evidence>
<dbReference type="PANTHER" id="PTHR43536">
    <property type="entry name" value="MANNOSYLGLYCOPROTEIN ENDO-BETA-MANNOSIDASE"/>
    <property type="match status" value="1"/>
</dbReference>
<dbReference type="SUPFAM" id="SSF49785">
    <property type="entry name" value="Galactose-binding domain-like"/>
    <property type="match status" value="1"/>
</dbReference>
<keyword evidence="3 7" id="KW-0326">Glycosidase</keyword>
<dbReference type="Pfam" id="PF22666">
    <property type="entry name" value="Glyco_hydro_2_N2"/>
    <property type="match status" value="1"/>
</dbReference>
<reference evidence="7" key="1">
    <citation type="submission" date="2022-09" db="EMBL/GenBank/DDBJ databases">
        <title>Actin cytoskeleton and complex cell architecture in an #Asgard archaeon.</title>
        <authorList>
            <person name="Ponce Toledo R.I."/>
            <person name="Schleper C."/>
            <person name="Rodrigues Oliveira T."/>
            <person name="Wollweber F."/>
            <person name="Xu J."/>
            <person name="Rittmann S."/>
            <person name="Klingl A."/>
            <person name="Pilhofer M."/>
        </authorList>
    </citation>
    <scope>NUCLEOTIDE SEQUENCE</scope>
    <source>
        <strain evidence="7">B-35</strain>
    </source>
</reference>
<feature type="domain" description="Beta-mannosidase-like galactose-binding" evidence="6">
    <location>
        <begin position="91"/>
        <end position="168"/>
    </location>
</feature>
<sequence>MKKMIKLENNWKMQSSDNIRVSGKEISSLNVHINNWNAVKVPTTVVNGLLQSGKIEDPYYNMNLKKMNGYKVELDGQNFESHYKPSDSPYRSSWWFRTEFELSTNEQDNLYQYWIFLKGIHYRSNIWLNGKRIAGSDHVIGSYRRFLLNITNFLKFNETNVIALEVFSSEPDELGISFVDWSPLPPDDDMGIWQPIYLCESGSVIIKNPYVKSQISSDLEEARISIDFTVENTSDRHEFVTIQGKIESLKLSKTIEIAPYEKRVISLTSESFKQLTIINPRIWWPYQLGSPELYELNLKLIISSNEEKKLILSDERNIKFGIREINSRINEFGSRLYQINGQDILVRGAGWTCDLMLRHNIEDDRNHIALLKNLNFNTVRLEGKLASDEFWDLCDSEGILVMAGWCCCSHWEKWDEWKAGDIDIALESTKSQLFRLRNHPSFMCWLYGSDFPPIKSVEAKYLEVLNELVPNLPLLSSASHNPSYLTGDSGVKMTGPYTYVPPIYWYDKNQIGGAENFNTETSPDVCIPPLESIKKMIPQAELRLDSDAWKFHAGLSAFKDTSLIERSVINRYGPFDDLPEFVKLSQILGYEAWRAMFEAYARNFPKGTGVIGWMLNSPWPSLIWQLYDYYFNANGAYYGSKIACEPIHIQYSYDDHSIWVINYTNKEKTSLTASIEIFDINSKLIGSQLIQNLSISKYDQISIYNLNDLIDLKDLPENYFLNLTLRKLSDPECESKNFYWLAKKQDILADEHEWPFTPTIEAADLSSVRNLPKTNLLKEISIEKAENNYYITVELNNPTDVIAFFIWAKIKDSSSKSYISPVYWNRNCISIVPKEKYILKAQVDVSYFSGDPEIEIIGFNTV</sequence>
<organism evidence="7 8">
    <name type="scientific">Candidatus Lokiarchaeum ossiferum</name>
    <dbReference type="NCBI Taxonomy" id="2951803"/>
    <lineage>
        <taxon>Archaea</taxon>
        <taxon>Promethearchaeati</taxon>
        <taxon>Promethearchaeota</taxon>
        <taxon>Promethearchaeia</taxon>
        <taxon>Promethearchaeales</taxon>
        <taxon>Promethearchaeaceae</taxon>
        <taxon>Candidatus Lokiarchaeum</taxon>
    </lineage>
</organism>
<dbReference type="InterPro" id="IPR036156">
    <property type="entry name" value="Beta-gal/glucu_dom_sf"/>
</dbReference>
<dbReference type="InterPro" id="IPR013783">
    <property type="entry name" value="Ig-like_fold"/>
</dbReference>
<dbReference type="GO" id="GO:0004565">
    <property type="term" value="F:beta-galactosidase activity"/>
    <property type="evidence" value="ECO:0007669"/>
    <property type="project" value="UniProtKB-EC"/>
</dbReference>
<dbReference type="SUPFAM" id="SSF51445">
    <property type="entry name" value="(Trans)glycosidases"/>
    <property type="match status" value="1"/>
</dbReference>
<keyword evidence="2 7" id="KW-0378">Hydrolase</keyword>
<dbReference type="Gene3D" id="3.20.20.80">
    <property type="entry name" value="Glycosidases"/>
    <property type="match status" value="1"/>
</dbReference>
<evidence type="ECO:0000256" key="1">
    <source>
        <dbReference type="ARBA" id="ARBA00007401"/>
    </source>
</evidence>
<keyword evidence="8" id="KW-1185">Reference proteome</keyword>
<dbReference type="InterPro" id="IPR008979">
    <property type="entry name" value="Galactose-bd-like_sf"/>
</dbReference>
<dbReference type="InterPro" id="IPR006102">
    <property type="entry name" value="Ig-like_GH2"/>
</dbReference>
<evidence type="ECO:0000259" key="4">
    <source>
        <dbReference type="Pfam" id="PF00703"/>
    </source>
</evidence>
<dbReference type="InterPro" id="IPR041351">
    <property type="entry name" value="Ig_GlcNase"/>
</dbReference>
<dbReference type="Gene3D" id="2.60.40.10">
    <property type="entry name" value="Immunoglobulins"/>
    <property type="match status" value="3"/>
</dbReference>
<feature type="domain" description="Glycoside hydrolase family 2 immunoglobulin-like beta-sandwich" evidence="4">
    <location>
        <begin position="206"/>
        <end position="323"/>
    </location>
</feature>
<dbReference type="EMBL" id="CP104013">
    <property type="protein sequence ID" value="UYP46036.1"/>
    <property type="molecule type" value="Genomic_DNA"/>
</dbReference>
<dbReference type="Gene3D" id="2.60.120.260">
    <property type="entry name" value="Galactose-binding domain-like"/>
    <property type="match status" value="1"/>
</dbReference>
<proteinExistence type="inferred from homology"/>
<dbReference type="InterPro" id="IPR017853">
    <property type="entry name" value="GH"/>
</dbReference>
<dbReference type="SUPFAM" id="SSF49303">
    <property type="entry name" value="beta-Galactosidase/glucuronidase domain"/>
    <property type="match status" value="3"/>
</dbReference>
<evidence type="ECO:0000259" key="5">
    <source>
        <dbReference type="Pfam" id="PF18368"/>
    </source>
</evidence>